<dbReference type="OrthoDB" id="5989925at2759"/>
<evidence type="ECO:0000256" key="2">
    <source>
        <dbReference type="ARBA" id="ARBA00011057"/>
    </source>
</evidence>
<dbReference type="VEuPathDB" id="VectorBase:BGLAX_039212"/>
<dbReference type="KEGG" id="bgt:106076722"/>
<keyword evidence="5" id="KW-0496">Mitochondrion</keyword>
<dbReference type="Proteomes" id="UP000076420">
    <property type="component" value="Unassembled WGS sequence"/>
</dbReference>
<dbReference type="VEuPathDB" id="VectorBase:BGLB011387"/>
<protein>
    <recommendedName>
        <fullName evidence="7">Small ribosomal subunit protein mS31</fullName>
    </recommendedName>
    <alternativeName>
        <fullName evidence="8">28S ribosomal protein S31, mitochondrial</fullName>
    </alternativeName>
</protein>
<accession>A0A2C9K134</accession>
<reference evidence="9" key="1">
    <citation type="submission" date="2020-05" db="UniProtKB">
        <authorList>
            <consortium name="EnsemblMetazoa"/>
        </authorList>
    </citation>
    <scope>IDENTIFICATION</scope>
    <source>
        <strain evidence="9">BB02</strain>
    </source>
</reference>
<dbReference type="GO" id="GO:0005763">
    <property type="term" value="C:mitochondrial small ribosomal subunit"/>
    <property type="evidence" value="ECO:0007669"/>
    <property type="project" value="InterPro"/>
</dbReference>
<evidence type="ECO:0000256" key="5">
    <source>
        <dbReference type="ARBA" id="ARBA00023128"/>
    </source>
</evidence>
<proteinExistence type="inferred from homology"/>
<keyword evidence="4" id="KW-0689">Ribosomal protein</keyword>
<dbReference type="PANTHER" id="PTHR13231">
    <property type="entry name" value="MITOCHONDRIAL RIBOSOMAL PROTEIN S31"/>
    <property type="match status" value="1"/>
</dbReference>
<evidence type="ECO:0000256" key="6">
    <source>
        <dbReference type="ARBA" id="ARBA00023274"/>
    </source>
</evidence>
<dbReference type="PANTHER" id="PTHR13231:SF3">
    <property type="entry name" value="SMALL RIBOSOMAL SUBUNIT PROTEIN MS31"/>
    <property type="match status" value="1"/>
</dbReference>
<evidence type="ECO:0000313" key="10">
    <source>
        <dbReference type="Proteomes" id="UP000076420"/>
    </source>
</evidence>
<dbReference type="GO" id="GO:0003735">
    <property type="term" value="F:structural constituent of ribosome"/>
    <property type="evidence" value="ECO:0007669"/>
    <property type="project" value="InterPro"/>
</dbReference>
<dbReference type="AlphaFoldDB" id="A0A2C9K134"/>
<dbReference type="InterPro" id="IPR026299">
    <property type="entry name" value="MRP-S31"/>
</dbReference>
<comment type="similarity">
    <text evidence="2">Belongs to the mitochondrion-specific ribosomal protein mS31 family.</text>
</comment>
<evidence type="ECO:0000256" key="4">
    <source>
        <dbReference type="ARBA" id="ARBA00022980"/>
    </source>
</evidence>
<keyword evidence="6" id="KW-0687">Ribonucleoprotein</keyword>
<comment type="subcellular location">
    <subcellularLocation>
        <location evidence="1">Mitochondrion</location>
    </subcellularLocation>
</comment>
<dbReference type="STRING" id="6526.A0A2C9K134"/>
<evidence type="ECO:0000256" key="1">
    <source>
        <dbReference type="ARBA" id="ARBA00004173"/>
    </source>
</evidence>
<evidence type="ECO:0000313" key="9">
    <source>
        <dbReference type="EnsemblMetazoa" id="BGLB011387-PB"/>
    </source>
</evidence>
<organism evidence="9 10">
    <name type="scientific">Biomphalaria glabrata</name>
    <name type="common">Bloodfluke planorb</name>
    <name type="synonym">Freshwater snail</name>
    <dbReference type="NCBI Taxonomy" id="6526"/>
    <lineage>
        <taxon>Eukaryota</taxon>
        <taxon>Metazoa</taxon>
        <taxon>Spiralia</taxon>
        <taxon>Lophotrochozoa</taxon>
        <taxon>Mollusca</taxon>
        <taxon>Gastropoda</taxon>
        <taxon>Heterobranchia</taxon>
        <taxon>Euthyneura</taxon>
        <taxon>Panpulmonata</taxon>
        <taxon>Hygrophila</taxon>
        <taxon>Lymnaeoidea</taxon>
        <taxon>Planorbidae</taxon>
        <taxon>Biomphalaria</taxon>
    </lineage>
</organism>
<evidence type="ECO:0000256" key="7">
    <source>
        <dbReference type="ARBA" id="ARBA00035133"/>
    </source>
</evidence>
<evidence type="ECO:0000256" key="3">
    <source>
        <dbReference type="ARBA" id="ARBA00022946"/>
    </source>
</evidence>
<dbReference type="EnsemblMetazoa" id="BGLB011387-RB">
    <property type="protein sequence ID" value="BGLB011387-PB"/>
    <property type="gene ID" value="BGLB011387"/>
</dbReference>
<evidence type="ECO:0000256" key="8">
    <source>
        <dbReference type="ARBA" id="ARBA00035363"/>
    </source>
</evidence>
<keyword evidence="3" id="KW-0809">Transit peptide</keyword>
<dbReference type="Pfam" id="PF15433">
    <property type="entry name" value="MRP-S31"/>
    <property type="match status" value="1"/>
</dbReference>
<sequence length="332" mass="38152">MLRTLAHNLLVTTGLESRCLLAASLRLLQLTPERHLSTKKEDPANNRELQNKELKKAAITVAKSLQGDWTRTAEDLLSRLQLMETPEQKDPVEVKEGEESLTSSLLQTMKVGRDISISRPERVRQMTRHEAFPQGVPFAEPVASYRKRLSRKDEMFSELYSVPRLGIFDPDKVKTIADQPVVRPGLFELVNEETLQSQMSPLPKNAFEEMIKWTKEGKLWTFPIDNEADMHEEKKYSFQDHVFFDKFLTEFPPKGAVRKFMELVTLGLSMNPYISVPEKHDHIRWFADYFRQKKEVLTEVLGEDGNMKDAVMTTSAAKKKADKKTSKQAKTV</sequence>
<name>A0A2C9K134_BIOGL</name>
<gene>
    <name evidence="9" type="primary">106076722</name>
</gene>